<dbReference type="AlphaFoldDB" id="Q09DT5"/>
<evidence type="ECO:0000313" key="5">
    <source>
        <dbReference type="Proteomes" id="UP000001351"/>
    </source>
</evidence>
<keyword evidence="5" id="KW-1185">Reference proteome</keyword>
<reference evidence="3 5" key="2">
    <citation type="journal article" date="2011" name="Mol. Biol. Evol.">
        <title>Comparative genomic analysis of fruiting body formation in Myxococcales.</title>
        <authorList>
            <person name="Huntley S."/>
            <person name="Hamann N."/>
            <person name="Wegener-Feldbrugge S."/>
            <person name="Treuner-Lange A."/>
            <person name="Kube M."/>
            <person name="Reinhardt R."/>
            <person name="Klages S."/>
            <person name="Muller R."/>
            <person name="Ronning C.M."/>
            <person name="Nierman W.C."/>
            <person name="Sogaard-Andersen L."/>
        </authorList>
    </citation>
    <scope>NUCLEOTIDE SEQUENCE [LARGE SCALE GENOMIC DNA]</scope>
    <source>
        <strain evidence="3 5">DW4/3-1</strain>
    </source>
</reference>
<evidence type="ECO:0000256" key="2">
    <source>
        <dbReference type="SAM" id="SignalP"/>
    </source>
</evidence>
<dbReference type="KEGG" id="sur:STAUR_7478"/>
<dbReference type="Proteomes" id="UP000001351">
    <property type="component" value="Chromosome"/>
</dbReference>
<proteinExistence type="predicted"/>
<dbReference type="RefSeq" id="WP_002609498.1">
    <property type="nucleotide sequence ID" value="NC_014623.1"/>
</dbReference>
<dbReference type="OrthoDB" id="5525418at2"/>
<feature type="signal peptide" evidence="2">
    <location>
        <begin position="1"/>
        <end position="17"/>
    </location>
</feature>
<dbReference type="PROSITE" id="PS51257">
    <property type="entry name" value="PROKAR_LIPOPROTEIN"/>
    <property type="match status" value="1"/>
</dbReference>
<evidence type="ECO:0000256" key="1">
    <source>
        <dbReference type="SAM" id="MobiDB-lite"/>
    </source>
</evidence>
<feature type="region of interest" description="Disordered" evidence="1">
    <location>
        <begin position="17"/>
        <end position="64"/>
    </location>
</feature>
<feature type="chain" id="PRO_5010840470" evidence="2">
    <location>
        <begin position="18"/>
        <end position="64"/>
    </location>
</feature>
<sequence>MRRLVLIAACLVTAASACRTTQPPGTENQMPIDAVGPEPVQSVPSETAGPAEPITAPPEDGGTP</sequence>
<name>Q09DT5_STIAD</name>
<dbReference type="EMBL" id="AAMD01000002">
    <property type="protein sequence ID" value="EAU69860.1"/>
    <property type="molecule type" value="Genomic_DNA"/>
</dbReference>
<dbReference type="eggNOG" id="ENOG50318R6">
    <property type="taxonomic scope" value="Bacteria"/>
</dbReference>
<gene>
    <name evidence="3" type="ordered locus">STAUR_7478</name>
    <name evidence="4" type="ORF">STIAU_5590</name>
</gene>
<evidence type="ECO:0000313" key="6">
    <source>
        <dbReference type="Proteomes" id="UP000032702"/>
    </source>
</evidence>
<dbReference type="STRING" id="378806.STAUR_7478"/>
<dbReference type="EMBL" id="CP002271">
    <property type="protein sequence ID" value="ADO75233.1"/>
    <property type="molecule type" value="Genomic_DNA"/>
</dbReference>
<feature type="compositionally biased region" description="Polar residues" evidence="1">
    <location>
        <begin position="18"/>
        <end position="29"/>
    </location>
</feature>
<dbReference type="Proteomes" id="UP000032702">
    <property type="component" value="Unassembled WGS sequence"/>
</dbReference>
<accession>Q09DT5</accession>
<organism evidence="4 6">
    <name type="scientific">Stigmatella aurantiaca (strain DW4/3-1)</name>
    <dbReference type="NCBI Taxonomy" id="378806"/>
    <lineage>
        <taxon>Bacteria</taxon>
        <taxon>Pseudomonadati</taxon>
        <taxon>Myxococcota</taxon>
        <taxon>Myxococcia</taxon>
        <taxon>Myxococcales</taxon>
        <taxon>Cystobacterineae</taxon>
        <taxon>Archangiaceae</taxon>
        <taxon>Stigmatella</taxon>
    </lineage>
</organism>
<evidence type="ECO:0000313" key="3">
    <source>
        <dbReference type="EMBL" id="ADO75233.1"/>
    </source>
</evidence>
<reference evidence="4 6" key="1">
    <citation type="submission" date="2006-04" db="EMBL/GenBank/DDBJ databases">
        <authorList>
            <person name="Nierman W.C."/>
        </authorList>
    </citation>
    <scope>NUCLEOTIDE SEQUENCE [LARGE SCALE GENOMIC DNA]</scope>
    <source>
        <strain evidence="4 6">DW4/3-1</strain>
    </source>
</reference>
<evidence type="ECO:0000313" key="4">
    <source>
        <dbReference type="EMBL" id="EAU69860.1"/>
    </source>
</evidence>
<dbReference type="HOGENOM" id="CLU_2753667_0_0_7"/>
<protein>
    <submittedName>
        <fullName evidence="4">Ubqln1 protein</fullName>
    </submittedName>
</protein>
<keyword evidence="2" id="KW-0732">Signal</keyword>